<protein>
    <submittedName>
        <fullName evidence="2">Uncharacterized protein</fullName>
    </submittedName>
</protein>
<dbReference type="AlphaFoldDB" id="A0A0F7U500"/>
<keyword evidence="3" id="KW-1185">Reference proteome</keyword>
<dbReference type="Proteomes" id="UP000042958">
    <property type="component" value="Unassembled WGS sequence"/>
</dbReference>
<sequence>MRQASSGMWALPEVRTSFLCPHFNSLIFLAVCRLGLDCSYDNPDIIQNATTTRIPTPEDPGNTSRVTLALPMELDPLAYYPIQERWYMPFLRQQFLQDFGMSKSSVDLNSIAYQMRTVYMRESSTDPCMFHASLYAASAHLDAARNDCENPVTLYHQTQTLQLVRQRIEQSHRGIDEGLDGAIAGVIPLAFFTVSLSLLAKRNVH</sequence>
<proteinExistence type="predicted"/>
<dbReference type="PANTHER" id="PTHR37540">
    <property type="entry name" value="TRANSCRIPTION FACTOR (ACR-2), PUTATIVE-RELATED-RELATED"/>
    <property type="match status" value="1"/>
</dbReference>
<evidence type="ECO:0000256" key="1">
    <source>
        <dbReference type="SAM" id="Phobius"/>
    </source>
</evidence>
<feature type="transmembrane region" description="Helical" evidence="1">
    <location>
        <begin position="181"/>
        <end position="200"/>
    </location>
</feature>
<dbReference type="STRING" id="104259.A0A0F7U500"/>
<gene>
    <name evidence="2" type="ORF">PMG11_11345</name>
</gene>
<evidence type="ECO:0000313" key="3">
    <source>
        <dbReference type="Proteomes" id="UP000042958"/>
    </source>
</evidence>
<keyword evidence="1" id="KW-0812">Transmembrane</keyword>
<name>A0A0F7U500_PENBI</name>
<reference evidence="3" key="1">
    <citation type="journal article" date="2015" name="Genome Announc.">
        <title>Draft genome sequence of the fungus Penicillium brasilianum MG11.</title>
        <authorList>
            <person name="Horn F."/>
            <person name="Linde J."/>
            <person name="Mattern D.J."/>
            <person name="Walther G."/>
            <person name="Guthke R."/>
            <person name="Brakhage A.A."/>
            <person name="Valiante V."/>
        </authorList>
    </citation>
    <scope>NUCLEOTIDE SEQUENCE [LARGE SCALE GENOMIC DNA]</scope>
    <source>
        <strain evidence="3">MG11</strain>
    </source>
</reference>
<organism evidence="2 3">
    <name type="scientific">Penicillium brasilianum</name>
    <dbReference type="NCBI Taxonomy" id="104259"/>
    <lineage>
        <taxon>Eukaryota</taxon>
        <taxon>Fungi</taxon>
        <taxon>Dikarya</taxon>
        <taxon>Ascomycota</taxon>
        <taxon>Pezizomycotina</taxon>
        <taxon>Eurotiomycetes</taxon>
        <taxon>Eurotiomycetidae</taxon>
        <taxon>Eurotiales</taxon>
        <taxon>Aspergillaceae</taxon>
        <taxon>Penicillium</taxon>
    </lineage>
</organism>
<keyword evidence="1" id="KW-0472">Membrane</keyword>
<dbReference type="OrthoDB" id="4159781at2759"/>
<accession>A0A0F7U500</accession>
<evidence type="ECO:0000313" key="2">
    <source>
        <dbReference type="EMBL" id="CEJ62860.1"/>
    </source>
</evidence>
<dbReference type="EMBL" id="CDHK01000027">
    <property type="protein sequence ID" value="CEJ62860.1"/>
    <property type="molecule type" value="Genomic_DNA"/>
</dbReference>
<keyword evidence="1" id="KW-1133">Transmembrane helix</keyword>
<dbReference type="PANTHER" id="PTHR37540:SF5">
    <property type="entry name" value="TRANSCRIPTION FACTOR DOMAIN-CONTAINING PROTEIN"/>
    <property type="match status" value="1"/>
</dbReference>